<protein>
    <submittedName>
        <fullName evidence="2">Uncharacterized protein</fullName>
    </submittedName>
</protein>
<accession>A0AAD5S163</accession>
<dbReference type="Proteomes" id="UP001212841">
    <property type="component" value="Unassembled WGS sequence"/>
</dbReference>
<sequence>WWNGGGGGAGGGGPSNPPVTGKRKRESTGAAGPRKRKKFLPPFKGIQETCLEPGCNASYPVIFREKHRRRKHRNVPKCGWTVRVKQSVDNKEVWVPEYPSTTEYENPNAVKKFGSLYSGVVLHEKVVLEYCMESTHYITLMRTHGCLDLMRYVHLIGHTPTTIASAMREDILDGVDTVNEKQLAINVTDLFGRVRRAAEASKAAFAPDRSVYHGLEKDLGNVRIFVDGQPLCPWLMGQVPLSTGYFFGQTGVTKANYGRNLYAVVTSVRNEEYHDVTIPLELRLGPHPKMMRFNLITGLWEAQVGDMVRFLLGLMSDLVVEVYERVKGYPTAHGVGCLSKFFAEEGLEKIKAAREIVEAGFKEGEKPILKEYDQEGVMSIERREMYVANGRSRTDKNHRLKYPLGSRIKKIRDIDGEWLWGFAVGENREKIGEEGKIFKAVLEPSIDLHMTYRPPPQPATEEAPAAAIPDELAQSLVEEFVGQEG</sequence>
<dbReference type="AlphaFoldDB" id="A0AAD5S163"/>
<dbReference type="EMBL" id="JADGJD010002922">
    <property type="protein sequence ID" value="KAJ3027113.1"/>
    <property type="molecule type" value="Genomic_DNA"/>
</dbReference>
<feature type="non-terminal residue" evidence="2">
    <location>
        <position position="1"/>
    </location>
</feature>
<evidence type="ECO:0000313" key="3">
    <source>
        <dbReference type="Proteomes" id="UP001212841"/>
    </source>
</evidence>
<feature type="non-terminal residue" evidence="2">
    <location>
        <position position="485"/>
    </location>
</feature>
<comment type="caution">
    <text evidence="2">The sequence shown here is derived from an EMBL/GenBank/DDBJ whole genome shotgun (WGS) entry which is preliminary data.</text>
</comment>
<proteinExistence type="predicted"/>
<evidence type="ECO:0000313" key="2">
    <source>
        <dbReference type="EMBL" id="KAJ3027113.1"/>
    </source>
</evidence>
<feature type="compositionally biased region" description="Gly residues" evidence="1">
    <location>
        <begin position="1"/>
        <end position="14"/>
    </location>
</feature>
<reference evidence="2" key="1">
    <citation type="submission" date="2020-05" db="EMBL/GenBank/DDBJ databases">
        <title>Phylogenomic resolution of chytrid fungi.</title>
        <authorList>
            <person name="Stajich J.E."/>
            <person name="Amses K."/>
            <person name="Simmons R."/>
            <person name="Seto K."/>
            <person name="Myers J."/>
            <person name="Bonds A."/>
            <person name="Quandt C.A."/>
            <person name="Barry K."/>
            <person name="Liu P."/>
            <person name="Grigoriev I."/>
            <person name="Longcore J.E."/>
            <person name="James T.Y."/>
        </authorList>
    </citation>
    <scope>NUCLEOTIDE SEQUENCE</scope>
    <source>
        <strain evidence="2">JEL0318</strain>
    </source>
</reference>
<feature type="region of interest" description="Disordered" evidence="1">
    <location>
        <begin position="1"/>
        <end position="38"/>
    </location>
</feature>
<keyword evidence="3" id="KW-1185">Reference proteome</keyword>
<gene>
    <name evidence="2" type="ORF">HK097_006238</name>
</gene>
<evidence type="ECO:0000256" key="1">
    <source>
        <dbReference type="SAM" id="MobiDB-lite"/>
    </source>
</evidence>
<organism evidence="2 3">
    <name type="scientific">Rhizophlyctis rosea</name>
    <dbReference type="NCBI Taxonomy" id="64517"/>
    <lineage>
        <taxon>Eukaryota</taxon>
        <taxon>Fungi</taxon>
        <taxon>Fungi incertae sedis</taxon>
        <taxon>Chytridiomycota</taxon>
        <taxon>Chytridiomycota incertae sedis</taxon>
        <taxon>Chytridiomycetes</taxon>
        <taxon>Rhizophlyctidales</taxon>
        <taxon>Rhizophlyctidaceae</taxon>
        <taxon>Rhizophlyctis</taxon>
    </lineage>
</organism>
<name>A0AAD5S163_9FUNG</name>